<proteinExistence type="predicted"/>
<keyword evidence="4" id="KW-1185">Reference proteome</keyword>
<keyword evidence="1" id="KW-0812">Transmembrane</keyword>
<reference evidence="3" key="2">
    <citation type="submission" date="2020-11" db="EMBL/GenBank/DDBJ databases">
        <title>Whole genome sequencing of Colletotrichum sp.</title>
        <authorList>
            <person name="Li H."/>
        </authorList>
    </citation>
    <scope>NUCLEOTIDE SEQUENCE</scope>
    <source>
        <strain evidence="3">CkLH20</strain>
    </source>
</reference>
<feature type="transmembrane region" description="Helical" evidence="1">
    <location>
        <begin position="233"/>
        <end position="254"/>
    </location>
</feature>
<dbReference type="AlphaFoldDB" id="A0A9P6I0F9"/>
<comment type="caution">
    <text evidence="3">The sequence shown here is derived from an EMBL/GenBank/DDBJ whole genome shotgun (WGS) entry which is preliminary data.</text>
</comment>
<gene>
    <name evidence="3" type="ORF">CkaCkLH20_08899</name>
</gene>
<keyword evidence="2" id="KW-0732">Signal</keyword>
<evidence type="ECO:0000256" key="1">
    <source>
        <dbReference type="SAM" id="Phobius"/>
    </source>
</evidence>
<keyword evidence="1" id="KW-0472">Membrane</keyword>
<dbReference type="Proteomes" id="UP000781932">
    <property type="component" value="Unassembled WGS sequence"/>
</dbReference>
<feature type="chain" id="PRO_5040284112" evidence="2">
    <location>
        <begin position="22"/>
        <end position="365"/>
    </location>
</feature>
<reference evidence="3" key="1">
    <citation type="submission" date="2020-03" db="EMBL/GenBank/DDBJ databases">
        <authorList>
            <person name="He L."/>
        </authorList>
    </citation>
    <scope>NUCLEOTIDE SEQUENCE</scope>
    <source>
        <strain evidence="3">CkLH20</strain>
    </source>
</reference>
<protein>
    <submittedName>
        <fullName evidence="3">Uncharacterized protein</fullName>
    </submittedName>
</protein>
<evidence type="ECO:0000313" key="4">
    <source>
        <dbReference type="Proteomes" id="UP000781932"/>
    </source>
</evidence>
<accession>A0A9P6I0F9</accession>
<feature type="transmembrane region" description="Helical" evidence="1">
    <location>
        <begin position="114"/>
        <end position="133"/>
    </location>
</feature>
<dbReference type="OrthoDB" id="72269at2759"/>
<dbReference type="RefSeq" id="XP_038743250.1">
    <property type="nucleotide sequence ID" value="XM_038891614.1"/>
</dbReference>
<evidence type="ECO:0000256" key="2">
    <source>
        <dbReference type="SAM" id="SignalP"/>
    </source>
</evidence>
<feature type="signal peptide" evidence="2">
    <location>
        <begin position="1"/>
        <end position="21"/>
    </location>
</feature>
<sequence length="365" mass="39822">MSRPVFTVVFLSIFYLAKVSINDLGTANGLNDVIAKNLQLEPIHFTSVRQLDSLLTMLVRFFQPIVTGADLPLTLFSIFMAGQLLAVHMLIVVEGLRFGNRGKIISYTTAWGMLWQLITFGVTLPLYFLTWIWTSGIPDSTTPDAHAEAISIDPTQGETILPAWSLGVLPPSIAAGLPSPSLISQHAQEVALALWQAFPLWTGLCQAVLPLVTKAPNPTLEKPATKIARFRKIYTSTLALAALLHYAVVGYVFLRAESAAGIAPTDFLLQILRPTWPWDTRPMASVEKGILTLLQWDMYCATLATWSWIAYMAYARAGVGSVVVDLGKAVMWSCVVGPGGAALAVVWGRDVEALRAAEGKRVEKK</sequence>
<dbReference type="EMBL" id="JAATWM020000030">
    <property type="protein sequence ID" value="KAF9873789.1"/>
    <property type="molecule type" value="Genomic_DNA"/>
</dbReference>
<feature type="transmembrane region" description="Helical" evidence="1">
    <location>
        <begin position="190"/>
        <end position="212"/>
    </location>
</feature>
<feature type="transmembrane region" description="Helical" evidence="1">
    <location>
        <begin position="71"/>
        <end position="93"/>
    </location>
</feature>
<keyword evidence="1" id="KW-1133">Transmembrane helix</keyword>
<evidence type="ECO:0000313" key="3">
    <source>
        <dbReference type="EMBL" id="KAF9873789.1"/>
    </source>
</evidence>
<organism evidence="3 4">
    <name type="scientific">Colletotrichum karsti</name>
    <dbReference type="NCBI Taxonomy" id="1095194"/>
    <lineage>
        <taxon>Eukaryota</taxon>
        <taxon>Fungi</taxon>
        <taxon>Dikarya</taxon>
        <taxon>Ascomycota</taxon>
        <taxon>Pezizomycotina</taxon>
        <taxon>Sordariomycetes</taxon>
        <taxon>Hypocreomycetidae</taxon>
        <taxon>Glomerellales</taxon>
        <taxon>Glomerellaceae</taxon>
        <taxon>Colletotrichum</taxon>
        <taxon>Colletotrichum boninense species complex</taxon>
    </lineage>
</organism>
<name>A0A9P6I0F9_9PEZI</name>
<dbReference type="GeneID" id="62164688"/>